<organism evidence="1 2">
    <name type="scientific">Hirundo rustica rustica</name>
    <dbReference type="NCBI Taxonomy" id="333673"/>
    <lineage>
        <taxon>Eukaryota</taxon>
        <taxon>Metazoa</taxon>
        <taxon>Chordata</taxon>
        <taxon>Craniata</taxon>
        <taxon>Vertebrata</taxon>
        <taxon>Euteleostomi</taxon>
        <taxon>Archelosauria</taxon>
        <taxon>Archosauria</taxon>
        <taxon>Dinosauria</taxon>
        <taxon>Saurischia</taxon>
        <taxon>Theropoda</taxon>
        <taxon>Coelurosauria</taxon>
        <taxon>Aves</taxon>
        <taxon>Neognathae</taxon>
        <taxon>Neoaves</taxon>
        <taxon>Telluraves</taxon>
        <taxon>Australaves</taxon>
        <taxon>Passeriformes</taxon>
        <taxon>Sylvioidea</taxon>
        <taxon>Hirundinidae</taxon>
        <taxon>Hirundo</taxon>
    </lineage>
</organism>
<name>A0A3M0KTX5_HIRRU</name>
<evidence type="ECO:0000313" key="2">
    <source>
        <dbReference type="Proteomes" id="UP000269221"/>
    </source>
</evidence>
<dbReference type="Proteomes" id="UP000269221">
    <property type="component" value="Unassembled WGS sequence"/>
</dbReference>
<dbReference type="EMBL" id="QRBI01000103">
    <property type="protein sequence ID" value="RMC16386.1"/>
    <property type="molecule type" value="Genomic_DNA"/>
</dbReference>
<comment type="caution">
    <text evidence="1">The sequence shown here is derived from an EMBL/GenBank/DDBJ whole genome shotgun (WGS) entry which is preliminary data.</text>
</comment>
<keyword evidence="2" id="KW-1185">Reference proteome</keyword>
<sequence length="113" mass="12255">MHEGGCDPVGSHCGAVSWQDLCVMERVAHAGAGLLAELGILQETHTGVKSCSILEGFTVENLWRTVSHGTDPMLEQAVLLLFAVCLVSEGRPYVHSNLACWMMCLYTQHVGSR</sequence>
<dbReference type="AlphaFoldDB" id="A0A3M0KTX5"/>
<proteinExistence type="predicted"/>
<accession>A0A3M0KTX5</accession>
<evidence type="ECO:0000313" key="1">
    <source>
        <dbReference type="EMBL" id="RMC16386.1"/>
    </source>
</evidence>
<protein>
    <submittedName>
        <fullName evidence="1">Uncharacterized protein</fullName>
    </submittedName>
</protein>
<reference evidence="1 2" key="1">
    <citation type="submission" date="2018-07" db="EMBL/GenBank/DDBJ databases">
        <title>A high quality draft genome assembly of the barn swallow (H. rustica rustica).</title>
        <authorList>
            <person name="Formenti G."/>
            <person name="Chiara M."/>
            <person name="Poveda L."/>
            <person name="Francoijs K.-J."/>
            <person name="Bonisoli-Alquati A."/>
            <person name="Canova L."/>
            <person name="Gianfranceschi L."/>
            <person name="Horner D.S."/>
            <person name="Saino N."/>
        </authorList>
    </citation>
    <scope>NUCLEOTIDE SEQUENCE [LARGE SCALE GENOMIC DNA]</scope>
    <source>
        <strain evidence="1">Chelidonia</strain>
        <tissue evidence="1">Blood</tissue>
    </source>
</reference>
<gene>
    <name evidence="1" type="ORF">DUI87_06713</name>
</gene>